<reference evidence="1" key="1">
    <citation type="submission" date="2016-10" db="EMBL/GenBank/DDBJ databases">
        <title>Draft genome sequences of four alkaliphilic bacteria belonging to the Anaerobacillus genus.</title>
        <authorList>
            <person name="Bassil N.M."/>
            <person name="Lloyd J.R."/>
        </authorList>
    </citation>
    <scope>NUCLEOTIDE SEQUENCE [LARGE SCALE GENOMIC DNA]</scope>
    <source>
        <strain evidence="1">NB2006</strain>
    </source>
</reference>
<protein>
    <submittedName>
        <fullName evidence="1">Uncharacterized protein</fullName>
    </submittedName>
</protein>
<name>A0A1S2LVX3_9BACI</name>
<dbReference type="EMBL" id="LQXD01000105">
    <property type="protein sequence ID" value="OIJ16340.1"/>
    <property type="molecule type" value="Genomic_DNA"/>
</dbReference>
<gene>
    <name evidence="1" type="ORF">AWH56_11445</name>
</gene>
<evidence type="ECO:0000313" key="1">
    <source>
        <dbReference type="EMBL" id="OIJ16340.1"/>
    </source>
</evidence>
<accession>A0A1S2LVX3</accession>
<comment type="caution">
    <text evidence="1">The sequence shown here is derived from an EMBL/GenBank/DDBJ whole genome shotgun (WGS) entry which is preliminary data.</text>
</comment>
<sequence>MATLTRKELRKLEEYYYWSGYNDWYPFPKELKGKLLSVYGKEPLPYTWTEHDIWEGSRKMIMEYFKNKTNDTLYLDRT</sequence>
<proteinExistence type="predicted"/>
<dbReference type="AlphaFoldDB" id="A0A1S2LVX3"/>
<organism evidence="1">
    <name type="scientific">Anaerobacillus isosaccharinicus</name>
    <dbReference type="NCBI Taxonomy" id="1532552"/>
    <lineage>
        <taxon>Bacteria</taxon>
        <taxon>Bacillati</taxon>
        <taxon>Bacillota</taxon>
        <taxon>Bacilli</taxon>
        <taxon>Bacillales</taxon>
        <taxon>Bacillaceae</taxon>
        <taxon>Anaerobacillus</taxon>
    </lineage>
</organism>